<keyword evidence="4" id="KW-1185">Reference proteome</keyword>
<dbReference type="Proteomes" id="UP001172457">
    <property type="component" value="Chromosome 3"/>
</dbReference>
<dbReference type="PANTHER" id="PTHR22930:SF221">
    <property type="entry name" value="NUCLEASE HARBI1"/>
    <property type="match status" value="1"/>
</dbReference>
<evidence type="ECO:0000256" key="1">
    <source>
        <dbReference type="SAM" id="MobiDB-lite"/>
    </source>
</evidence>
<dbReference type="InterPro" id="IPR045249">
    <property type="entry name" value="HARBI1-like"/>
</dbReference>
<comment type="caution">
    <text evidence="3">The sequence shown here is derived from an EMBL/GenBank/DDBJ whole genome shotgun (WGS) entry which is preliminary data.</text>
</comment>
<protein>
    <recommendedName>
        <fullName evidence="2">DUF8040 domain-containing protein</fullName>
    </recommendedName>
</protein>
<dbReference type="AlphaFoldDB" id="A0AA38TKC9"/>
<evidence type="ECO:0000259" key="2">
    <source>
        <dbReference type="Pfam" id="PF26138"/>
    </source>
</evidence>
<proteinExistence type="predicted"/>
<organism evidence="3 4">
    <name type="scientific">Centaurea solstitialis</name>
    <name type="common">yellow star-thistle</name>
    <dbReference type="NCBI Taxonomy" id="347529"/>
    <lineage>
        <taxon>Eukaryota</taxon>
        <taxon>Viridiplantae</taxon>
        <taxon>Streptophyta</taxon>
        <taxon>Embryophyta</taxon>
        <taxon>Tracheophyta</taxon>
        <taxon>Spermatophyta</taxon>
        <taxon>Magnoliopsida</taxon>
        <taxon>eudicotyledons</taxon>
        <taxon>Gunneridae</taxon>
        <taxon>Pentapetalae</taxon>
        <taxon>asterids</taxon>
        <taxon>campanulids</taxon>
        <taxon>Asterales</taxon>
        <taxon>Asteraceae</taxon>
        <taxon>Carduoideae</taxon>
        <taxon>Cardueae</taxon>
        <taxon>Centaureinae</taxon>
        <taxon>Centaurea</taxon>
    </lineage>
</organism>
<feature type="region of interest" description="Disordered" evidence="1">
    <location>
        <begin position="38"/>
        <end position="97"/>
    </location>
</feature>
<feature type="domain" description="DUF8040" evidence="2">
    <location>
        <begin position="225"/>
        <end position="320"/>
    </location>
</feature>
<feature type="compositionally biased region" description="Acidic residues" evidence="1">
    <location>
        <begin position="46"/>
        <end position="64"/>
    </location>
</feature>
<dbReference type="PANTHER" id="PTHR22930">
    <property type="match status" value="1"/>
</dbReference>
<evidence type="ECO:0000313" key="4">
    <source>
        <dbReference type="Proteomes" id="UP001172457"/>
    </source>
</evidence>
<dbReference type="Pfam" id="PF26138">
    <property type="entry name" value="DUF8040"/>
    <property type="match status" value="1"/>
</dbReference>
<dbReference type="InterPro" id="IPR058353">
    <property type="entry name" value="DUF8040"/>
</dbReference>
<evidence type="ECO:0000313" key="3">
    <source>
        <dbReference type="EMBL" id="KAJ9556390.1"/>
    </source>
</evidence>
<sequence length="399" mass="45633">MYDNYRIRDTNLEIYESCYAPLFQDSVAVGDRTKARIDCQNNNDPTNEEYNEGNEDSDGIDLGEQDEHLFPANSSKRKKSNTVTLTRSTKGKSSGSSRWVDKLDGVIEAISARSTQSFPPKYSSPTTQECMDIVTCFPEFEEGSRMYCRALRIFLKKQIRENFMVPKNHAAKMEFLKMESDSDSSEDNEQNMIEEENRWLLSCALAVKVIIIGHILTNTRRPCRTSCRTGNIFIQEVLNGHPRRCYEDFRLNVPVFRKLCSDLVTHYGLKPTLHISVEESVGMFLFTLAHGCGKRLTQETFNHSGETVIRHFHTVLTVVLKHHQTKCNVPTHNLKTRYYPAFKDCIGAIDGTHMKATVHEHEQAKYIGRKGNATQNIMVVCDFNMCFMFAWAGWEGSCT</sequence>
<gene>
    <name evidence="3" type="ORF">OSB04_011004</name>
</gene>
<feature type="compositionally biased region" description="Low complexity" evidence="1">
    <location>
        <begin position="86"/>
        <end position="97"/>
    </location>
</feature>
<name>A0AA38TKC9_9ASTR</name>
<dbReference type="EMBL" id="JARYMX010000003">
    <property type="protein sequence ID" value="KAJ9556390.1"/>
    <property type="molecule type" value="Genomic_DNA"/>
</dbReference>
<reference evidence="3" key="1">
    <citation type="submission" date="2023-03" db="EMBL/GenBank/DDBJ databases">
        <title>Chromosome-scale reference genome and RAD-based genetic map of yellow starthistle (Centaurea solstitialis) reveal putative structural variation and QTLs associated with invader traits.</title>
        <authorList>
            <person name="Reatini B."/>
            <person name="Cang F.A."/>
            <person name="Jiang Q."/>
            <person name="Mckibben M.T.W."/>
            <person name="Barker M.S."/>
            <person name="Rieseberg L.H."/>
            <person name="Dlugosch K.M."/>
        </authorList>
    </citation>
    <scope>NUCLEOTIDE SEQUENCE</scope>
    <source>
        <strain evidence="3">CAN-66</strain>
        <tissue evidence="3">Leaf</tissue>
    </source>
</reference>
<accession>A0AA38TKC9</accession>